<name>A0A9X1TCD8_9BACT</name>
<feature type="signal peptide" evidence="1">
    <location>
        <begin position="1"/>
        <end position="19"/>
    </location>
</feature>
<gene>
    <name evidence="2" type="ORF">LXM26_00570</name>
</gene>
<feature type="chain" id="PRO_5040829050" evidence="1">
    <location>
        <begin position="20"/>
        <end position="134"/>
    </location>
</feature>
<comment type="caution">
    <text evidence="2">The sequence shown here is derived from an EMBL/GenBank/DDBJ whole genome shotgun (WGS) entry which is preliminary data.</text>
</comment>
<dbReference type="AlphaFoldDB" id="A0A9X1TCD8"/>
<evidence type="ECO:0000313" key="3">
    <source>
        <dbReference type="Proteomes" id="UP001139000"/>
    </source>
</evidence>
<organism evidence="2 3">
    <name type="scientific">Dyadobacter chenwenxiniae</name>
    <dbReference type="NCBI Taxonomy" id="2906456"/>
    <lineage>
        <taxon>Bacteria</taxon>
        <taxon>Pseudomonadati</taxon>
        <taxon>Bacteroidota</taxon>
        <taxon>Cytophagia</taxon>
        <taxon>Cytophagales</taxon>
        <taxon>Spirosomataceae</taxon>
        <taxon>Dyadobacter</taxon>
    </lineage>
</organism>
<evidence type="ECO:0000256" key="1">
    <source>
        <dbReference type="SAM" id="SignalP"/>
    </source>
</evidence>
<keyword evidence="1" id="KW-0732">Signal</keyword>
<accession>A0A9X1TCD8</accession>
<sequence>MKTLIMCLCLALLSVGAYAQKVAVLKSTYNATVEDTVTNTTPKTQQVGVGQYWPAASIKVDLTRISGTLAGMLRTFGSFDNVNFVKTDSATVTNAATYKRSLDISPTKYNFYRVTYTPTGTMSTKMRSQIEVKK</sequence>
<dbReference type="RefSeq" id="WP_234652326.1">
    <property type="nucleotide sequence ID" value="NZ_CP094997.1"/>
</dbReference>
<reference evidence="2" key="1">
    <citation type="submission" date="2021-12" db="EMBL/GenBank/DDBJ databases">
        <title>Novel species in genus Dyadobacter.</title>
        <authorList>
            <person name="Ma C."/>
        </authorList>
    </citation>
    <scope>NUCLEOTIDE SEQUENCE</scope>
    <source>
        <strain evidence="2">LJ419</strain>
    </source>
</reference>
<dbReference type="Proteomes" id="UP001139000">
    <property type="component" value="Unassembled WGS sequence"/>
</dbReference>
<evidence type="ECO:0000313" key="2">
    <source>
        <dbReference type="EMBL" id="MCF0059967.1"/>
    </source>
</evidence>
<keyword evidence="3" id="KW-1185">Reference proteome</keyword>
<protein>
    <submittedName>
        <fullName evidence="2">Uncharacterized protein</fullName>
    </submittedName>
</protein>
<proteinExistence type="predicted"/>
<dbReference type="EMBL" id="JAJTTC010000001">
    <property type="protein sequence ID" value="MCF0059967.1"/>
    <property type="molecule type" value="Genomic_DNA"/>
</dbReference>